<sequence>MQPEETGRGAPAVPTRPGPFVRPRRRFSLPSVPGLQLLRSAPFPPRQGPSPGPGRSGGIWLGDPPLRPRPTTPRRRQAIGPPTRKLIGRRSRTGSGFAAGGGVGGEEPAGRSGGNAWRGRRMRSCKAEGERVARDLQEMVSFLTKEETFKRSISCSS</sequence>
<gene>
    <name evidence="1" type="ORF">K3G42_017731</name>
</gene>
<evidence type="ECO:0000313" key="2">
    <source>
        <dbReference type="Proteomes" id="UP000827872"/>
    </source>
</evidence>
<accession>A0ACB8FV06</accession>
<dbReference type="Proteomes" id="UP000827872">
    <property type="component" value="Linkage Group LG11"/>
</dbReference>
<reference evidence="1" key="1">
    <citation type="submission" date="2021-08" db="EMBL/GenBank/DDBJ databases">
        <title>The first chromosome-level gecko genome reveals the dynamic sex chromosomes of Neotropical dwarf geckos (Sphaerodactylidae: Sphaerodactylus).</title>
        <authorList>
            <person name="Pinto B.J."/>
            <person name="Keating S.E."/>
            <person name="Gamble T."/>
        </authorList>
    </citation>
    <scope>NUCLEOTIDE SEQUENCE</scope>
    <source>
        <strain evidence="1">TG3544</strain>
    </source>
</reference>
<protein>
    <submittedName>
        <fullName evidence="1">Uncharacterized protein</fullName>
    </submittedName>
</protein>
<keyword evidence="2" id="KW-1185">Reference proteome</keyword>
<evidence type="ECO:0000313" key="1">
    <source>
        <dbReference type="EMBL" id="KAH8011028.1"/>
    </source>
</evidence>
<proteinExistence type="predicted"/>
<name>A0ACB8FV06_9SAUR</name>
<organism evidence="1 2">
    <name type="scientific">Sphaerodactylus townsendi</name>
    <dbReference type="NCBI Taxonomy" id="933632"/>
    <lineage>
        <taxon>Eukaryota</taxon>
        <taxon>Metazoa</taxon>
        <taxon>Chordata</taxon>
        <taxon>Craniata</taxon>
        <taxon>Vertebrata</taxon>
        <taxon>Euteleostomi</taxon>
        <taxon>Lepidosauria</taxon>
        <taxon>Squamata</taxon>
        <taxon>Bifurcata</taxon>
        <taxon>Gekkota</taxon>
        <taxon>Sphaerodactylidae</taxon>
        <taxon>Sphaerodactylus</taxon>
    </lineage>
</organism>
<dbReference type="EMBL" id="CM037624">
    <property type="protein sequence ID" value="KAH8011028.1"/>
    <property type="molecule type" value="Genomic_DNA"/>
</dbReference>
<comment type="caution">
    <text evidence="1">The sequence shown here is derived from an EMBL/GenBank/DDBJ whole genome shotgun (WGS) entry which is preliminary data.</text>
</comment>